<dbReference type="CDD" id="cd16034">
    <property type="entry name" value="sulfatase_like"/>
    <property type="match status" value="1"/>
</dbReference>
<protein>
    <submittedName>
        <fullName evidence="5">Sulfatase</fullName>
    </submittedName>
</protein>
<evidence type="ECO:0000256" key="2">
    <source>
        <dbReference type="ARBA" id="ARBA00022723"/>
    </source>
</evidence>
<dbReference type="GO" id="GO:0046872">
    <property type="term" value="F:metal ion binding"/>
    <property type="evidence" value="ECO:0007669"/>
    <property type="project" value="UniProtKB-KW"/>
</dbReference>
<evidence type="ECO:0000259" key="4">
    <source>
        <dbReference type="Pfam" id="PF00884"/>
    </source>
</evidence>
<evidence type="ECO:0000313" key="5">
    <source>
        <dbReference type="EMBL" id="WKN38991.1"/>
    </source>
</evidence>
<feature type="domain" description="Sulfatase N-terminal" evidence="4">
    <location>
        <begin position="35"/>
        <end position="345"/>
    </location>
</feature>
<dbReference type="GO" id="GO:0008484">
    <property type="term" value="F:sulfuric ester hydrolase activity"/>
    <property type="evidence" value="ECO:0007669"/>
    <property type="project" value="TreeGrafter"/>
</dbReference>
<dbReference type="Gene3D" id="3.40.720.10">
    <property type="entry name" value="Alkaline Phosphatase, subunit A"/>
    <property type="match status" value="1"/>
</dbReference>
<dbReference type="AlphaFoldDB" id="A0AA49GS43"/>
<reference evidence="5" key="1">
    <citation type="journal article" date="2023" name="Comput. Struct. Biotechnol. J.">
        <title>Discovery of a novel marine Bacteroidetes with a rich repertoire of carbohydrate-active enzymes.</title>
        <authorList>
            <person name="Chen B."/>
            <person name="Liu G."/>
            <person name="Chen Q."/>
            <person name="Wang H."/>
            <person name="Liu L."/>
            <person name="Tang K."/>
        </authorList>
    </citation>
    <scope>NUCLEOTIDE SEQUENCE</scope>
    <source>
        <strain evidence="5">TK19036</strain>
    </source>
</reference>
<proteinExistence type="inferred from homology"/>
<dbReference type="InterPro" id="IPR017850">
    <property type="entry name" value="Alkaline_phosphatase_core_sf"/>
</dbReference>
<evidence type="ECO:0000256" key="1">
    <source>
        <dbReference type="ARBA" id="ARBA00008779"/>
    </source>
</evidence>
<dbReference type="InterPro" id="IPR000917">
    <property type="entry name" value="Sulfatase_N"/>
</dbReference>
<dbReference type="PROSITE" id="PS00149">
    <property type="entry name" value="SULFATASE_2"/>
    <property type="match status" value="1"/>
</dbReference>
<dbReference type="Pfam" id="PF00884">
    <property type="entry name" value="Sulfatase"/>
    <property type="match status" value="1"/>
</dbReference>
<keyword evidence="2" id="KW-0479">Metal-binding</keyword>
<gene>
    <name evidence="5" type="ORF">K4G66_09785</name>
</gene>
<dbReference type="PANTHER" id="PTHR45953">
    <property type="entry name" value="IDURONATE 2-SULFATASE"/>
    <property type="match status" value="1"/>
</dbReference>
<name>A0AA49GS43_9BACT</name>
<dbReference type="Gene3D" id="3.30.1120.10">
    <property type="match status" value="1"/>
</dbReference>
<sequence length="477" mass="53848">MNRTPQAVLYTTLCLLVGWSITSCSPSTEKNKPLNILILHTDQWRAQAMGYRGDPNVKTPNIDRLAGQSANLVNAVSGMPVCSPHRASLMTGQHPLTHGLFMNDVQLDTAAVTIAEVLAEAGYQTGYIGKWHLDGSGRSSFTPPGARRQGFQYWKALECSHDYNHSAYYTGNSPEKKFWEGYDALAETRDAQQYLQEHAQDEQPFFLFLSWATPHAPYQTAPQEYKDMYDPQSLELRPNVPAEMDSMVRADLAGYYAHCTALDDMVADILKTLDDTGLRDNTIILFTSDHGDLLGSHHAYKKQQPYEESIRVPMLISHPKIKAGEYPALMNSYDIMPTLLGLTGIEVPASVEGYDYSRYMREQSPLPDTTTLISCVQPFGQWNRFDHGGKEYRGLVSLRYTYTRDLDGPWQLFDNKADPYQLTNLVGNPDYAGLQNQFDQLLTEKLAEQNDEFLPGMEYVAQWGYTVDEKQTVPYTN</sequence>
<dbReference type="GO" id="GO:0005737">
    <property type="term" value="C:cytoplasm"/>
    <property type="evidence" value="ECO:0007669"/>
    <property type="project" value="TreeGrafter"/>
</dbReference>
<dbReference type="EMBL" id="CP120682">
    <property type="protein sequence ID" value="WKN38991.1"/>
    <property type="molecule type" value="Genomic_DNA"/>
</dbReference>
<comment type="similarity">
    <text evidence="1">Belongs to the sulfatase family.</text>
</comment>
<dbReference type="PANTHER" id="PTHR45953:SF1">
    <property type="entry name" value="IDURONATE 2-SULFATASE"/>
    <property type="match status" value="1"/>
</dbReference>
<keyword evidence="3" id="KW-0378">Hydrolase</keyword>
<reference evidence="5" key="2">
    <citation type="journal article" date="2024" name="Antonie Van Leeuwenhoek">
        <title>Roseihalotalea indica gen. nov., sp. nov., a halophilic Bacteroidetes from mesopelagic Southwest Indian Ocean with higher carbohydrate metabolic potential.</title>
        <authorList>
            <person name="Chen B."/>
            <person name="Zhang M."/>
            <person name="Lin D."/>
            <person name="Ye J."/>
            <person name="Tang K."/>
        </authorList>
    </citation>
    <scope>NUCLEOTIDE SEQUENCE</scope>
    <source>
        <strain evidence="5">TK19036</strain>
    </source>
</reference>
<evidence type="ECO:0000256" key="3">
    <source>
        <dbReference type="ARBA" id="ARBA00022801"/>
    </source>
</evidence>
<organism evidence="5">
    <name type="scientific">Roseihalotalea indica</name>
    <dbReference type="NCBI Taxonomy" id="2867963"/>
    <lineage>
        <taxon>Bacteria</taxon>
        <taxon>Pseudomonadati</taxon>
        <taxon>Bacteroidota</taxon>
        <taxon>Cytophagia</taxon>
        <taxon>Cytophagales</taxon>
        <taxon>Catalimonadaceae</taxon>
        <taxon>Roseihalotalea</taxon>
    </lineage>
</organism>
<dbReference type="SUPFAM" id="SSF53649">
    <property type="entry name" value="Alkaline phosphatase-like"/>
    <property type="match status" value="1"/>
</dbReference>
<accession>A0AA49GS43</accession>
<dbReference type="InterPro" id="IPR024607">
    <property type="entry name" value="Sulfatase_CS"/>
</dbReference>
<dbReference type="PROSITE" id="PS51257">
    <property type="entry name" value="PROKAR_LIPOPROTEIN"/>
    <property type="match status" value="1"/>
</dbReference>